<dbReference type="RefSeq" id="XP_008296628.1">
    <property type="nucleotide sequence ID" value="XM_008298406.1"/>
</dbReference>
<keyword evidence="3" id="KW-0221">Differentiation</keyword>
<keyword evidence="17" id="KW-1185">Reference proteome</keyword>
<evidence type="ECO:0000256" key="14">
    <source>
        <dbReference type="SAM" id="MobiDB-lite"/>
    </source>
</evidence>
<sequence length="246" mass="27432">MPGNMSKDDASSRSLTFTIDNILNLKQRDGGDLGSLKEQKNDFQARYEEVWDVRKRHDGGTQATVKPRVHGDRGGNTSPMPAGSCPGAPSAHNAEDAPEQQQQQQQQQTTAETKSTVKKKTRTIFSKRQIFQLEATFDMKRYLSSSERACLASSLQLTETQVKIWFQNRRNKLKRQLSTDVEGPLAVEHFSEAGKNVQLSTFYKDSSLLGGCLLPMPFPVVYPTANAAPYIYFSNTGKYFGLLDGD</sequence>
<protein>
    <submittedName>
        <fullName evidence="16 18">Homeobox protein HMX2-like</fullName>
    </submittedName>
</protein>
<organism evidence="16">
    <name type="scientific">Stegastes partitus</name>
    <name type="common">bicolor damselfish</name>
    <dbReference type="NCBI Taxonomy" id="144197"/>
    <lineage>
        <taxon>Eukaryota</taxon>
        <taxon>Metazoa</taxon>
        <taxon>Chordata</taxon>
        <taxon>Craniata</taxon>
        <taxon>Vertebrata</taxon>
        <taxon>Euteleostomi</taxon>
        <taxon>Actinopterygii</taxon>
        <taxon>Neopterygii</taxon>
        <taxon>Teleostei</taxon>
        <taxon>Neoteleostei</taxon>
        <taxon>Acanthomorphata</taxon>
        <taxon>Ovalentaria</taxon>
        <taxon>Pomacentridae</taxon>
        <taxon>Stegastes</taxon>
    </lineage>
</organism>
<comment type="similarity">
    <text evidence="10">Belongs to the HMX homeobox family.</text>
</comment>
<dbReference type="PROSITE" id="PS50071">
    <property type="entry name" value="HOMEOBOX_2"/>
    <property type="match status" value="1"/>
</dbReference>
<dbReference type="SMART" id="SM00389">
    <property type="entry name" value="HOX"/>
    <property type="match status" value="1"/>
</dbReference>
<dbReference type="GeneTree" id="ENSGT00940000165038"/>
<dbReference type="SUPFAM" id="SSF46689">
    <property type="entry name" value="Homeodomain-like"/>
    <property type="match status" value="1"/>
</dbReference>
<keyword evidence="5" id="KW-0805">Transcription regulation</keyword>
<evidence type="ECO:0000256" key="3">
    <source>
        <dbReference type="ARBA" id="ARBA00022782"/>
    </source>
</evidence>
<dbReference type="GO" id="GO:0005634">
    <property type="term" value="C:nucleus"/>
    <property type="evidence" value="ECO:0007669"/>
    <property type="project" value="UniProtKB-SubCell"/>
</dbReference>
<dbReference type="InterPro" id="IPR020479">
    <property type="entry name" value="HD_metazoa"/>
</dbReference>
<proteinExistence type="inferred from homology"/>
<keyword evidence="4" id="KW-0524">Neurogenesis</keyword>
<evidence type="ECO:0000256" key="5">
    <source>
        <dbReference type="ARBA" id="ARBA00023015"/>
    </source>
</evidence>
<keyword evidence="6 12" id="KW-0238">DNA-binding</keyword>
<evidence type="ECO:0000256" key="10">
    <source>
        <dbReference type="ARBA" id="ARBA00038165"/>
    </source>
</evidence>
<evidence type="ECO:0000256" key="8">
    <source>
        <dbReference type="ARBA" id="ARBA00023163"/>
    </source>
</evidence>
<evidence type="ECO:0000256" key="4">
    <source>
        <dbReference type="ARBA" id="ARBA00022902"/>
    </source>
</evidence>
<dbReference type="Proteomes" id="UP000694891">
    <property type="component" value="Unplaced"/>
</dbReference>
<evidence type="ECO:0000313" key="16">
    <source>
        <dbReference type="Ensembl" id="ENSSPAP00000016007.1"/>
    </source>
</evidence>
<feature type="DNA-binding region" description="Homeobox" evidence="12">
    <location>
        <begin position="118"/>
        <end position="177"/>
    </location>
</feature>
<evidence type="ECO:0000313" key="17">
    <source>
        <dbReference type="Proteomes" id="UP000694891"/>
    </source>
</evidence>
<gene>
    <name evidence="18" type="primary">LOC103369642</name>
</gene>
<dbReference type="PRINTS" id="PR00024">
    <property type="entry name" value="HOMEOBOX"/>
</dbReference>
<dbReference type="CDD" id="cd00086">
    <property type="entry name" value="homeodomain"/>
    <property type="match status" value="1"/>
</dbReference>
<evidence type="ECO:0000256" key="6">
    <source>
        <dbReference type="ARBA" id="ARBA00023125"/>
    </source>
</evidence>
<dbReference type="PANTHER" id="PTHR46110:SF5">
    <property type="entry name" value="SENSORY ORGAN HOMEOBOX"/>
    <property type="match status" value="1"/>
</dbReference>
<reference evidence="18" key="2">
    <citation type="submission" date="2025-04" db="UniProtKB">
        <authorList>
            <consortium name="RefSeq"/>
        </authorList>
    </citation>
    <scope>IDENTIFICATION</scope>
</reference>
<name>A0A3B5AR46_9TELE</name>
<dbReference type="Gene3D" id="1.10.10.60">
    <property type="entry name" value="Homeodomain-like"/>
    <property type="match status" value="1"/>
</dbReference>
<evidence type="ECO:0000256" key="2">
    <source>
        <dbReference type="ARBA" id="ARBA00022473"/>
    </source>
</evidence>
<dbReference type="PANTHER" id="PTHR46110">
    <property type="entry name" value="HOMEOBOX PROTEIN HMX"/>
    <property type="match status" value="1"/>
</dbReference>
<dbReference type="InterPro" id="IPR001356">
    <property type="entry name" value="HD"/>
</dbReference>
<dbReference type="FunFam" id="1.10.10.60:FF:000053">
    <property type="entry name" value="H6 family homeobox 2"/>
    <property type="match status" value="1"/>
</dbReference>
<dbReference type="Ensembl" id="ENSSPAT00000016265.1">
    <property type="protein sequence ID" value="ENSSPAP00000016007.1"/>
    <property type="gene ID" value="ENSSPAG00000012075.1"/>
</dbReference>
<dbReference type="InterPro" id="IPR051300">
    <property type="entry name" value="HMX_Homeobox_TF"/>
</dbReference>
<keyword evidence="7 12" id="KW-0371">Homeobox</keyword>
<evidence type="ECO:0000313" key="18">
    <source>
        <dbReference type="RefSeq" id="XP_008296628.1"/>
    </source>
</evidence>
<keyword evidence="2" id="KW-0217">Developmental protein</keyword>
<accession>A0A3B5AR46</accession>
<dbReference type="AlphaFoldDB" id="A0A3B5AR46"/>
<dbReference type="GO" id="GO:0000981">
    <property type="term" value="F:DNA-binding transcription factor activity, RNA polymerase II-specific"/>
    <property type="evidence" value="ECO:0007669"/>
    <property type="project" value="InterPro"/>
</dbReference>
<evidence type="ECO:0000256" key="7">
    <source>
        <dbReference type="ARBA" id="ARBA00023155"/>
    </source>
</evidence>
<reference evidence="16" key="1">
    <citation type="submission" date="2023-09" db="UniProtKB">
        <authorList>
            <consortium name="Ensembl"/>
        </authorList>
    </citation>
    <scope>IDENTIFICATION</scope>
</reference>
<feature type="region of interest" description="Disordered" evidence="14">
    <location>
        <begin position="51"/>
        <end position="119"/>
    </location>
</feature>
<dbReference type="PROSITE" id="PS00027">
    <property type="entry name" value="HOMEOBOX_1"/>
    <property type="match status" value="1"/>
</dbReference>
<comment type="subcellular location">
    <subcellularLocation>
        <location evidence="1 12 13">Nucleus</location>
    </subcellularLocation>
</comment>
<dbReference type="GO" id="GO:0007399">
    <property type="term" value="P:nervous system development"/>
    <property type="evidence" value="ECO:0007669"/>
    <property type="project" value="UniProtKB-KW"/>
</dbReference>
<keyword evidence="8" id="KW-0804">Transcription</keyword>
<dbReference type="STRING" id="144197.ENSSPAP00000016007"/>
<evidence type="ECO:0000256" key="9">
    <source>
        <dbReference type="ARBA" id="ARBA00023242"/>
    </source>
</evidence>
<dbReference type="GO" id="GO:0000977">
    <property type="term" value="F:RNA polymerase II transcription regulatory region sequence-specific DNA binding"/>
    <property type="evidence" value="ECO:0007669"/>
    <property type="project" value="TreeGrafter"/>
</dbReference>
<dbReference type="CTD" id="751654"/>
<dbReference type="Pfam" id="PF00046">
    <property type="entry name" value="Homeodomain"/>
    <property type="match status" value="1"/>
</dbReference>
<feature type="domain" description="Homeobox" evidence="15">
    <location>
        <begin position="116"/>
        <end position="176"/>
    </location>
</feature>
<dbReference type="InterPro" id="IPR009057">
    <property type="entry name" value="Homeodomain-like_sf"/>
</dbReference>
<evidence type="ECO:0000259" key="15">
    <source>
        <dbReference type="PROSITE" id="PS50071"/>
    </source>
</evidence>
<keyword evidence="9 12" id="KW-0539">Nucleus</keyword>
<evidence type="ECO:0000256" key="1">
    <source>
        <dbReference type="ARBA" id="ARBA00004123"/>
    </source>
</evidence>
<comment type="function">
    <text evidence="11">Transcription factor involved in specification of neuronal cell types and which is required for inner ear and hypothalamus development. Binds to the 5'-CAAGTG-3' core sequence.</text>
</comment>
<dbReference type="GO" id="GO:0030154">
    <property type="term" value="P:cell differentiation"/>
    <property type="evidence" value="ECO:0007669"/>
    <property type="project" value="UniProtKB-KW"/>
</dbReference>
<evidence type="ECO:0000256" key="12">
    <source>
        <dbReference type="PROSITE-ProRule" id="PRU00108"/>
    </source>
</evidence>
<dbReference type="InterPro" id="IPR017970">
    <property type="entry name" value="Homeobox_CS"/>
</dbReference>
<dbReference type="OrthoDB" id="6159439at2759"/>
<evidence type="ECO:0000256" key="13">
    <source>
        <dbReference type="RuleBase" id="RU000682"/>
    </source>
</evidence>
<evidence type="ECO:0000256" key="11">
    <source>
        <dbReference type="ARBA" id="ARBA00053510"/>
    </source>
</evidence>